<evidence type="ECO:0000256" key="1">
    <source>
        <dbReference type="SAM" id="MobiDB-lite"/>
    </source>
</evidence>
<feature type="region of interest" description="Disordered" evidence="1">
    <location>
        <begin position="807"/>
        <end position="832"/>
    </location>
</feature>
<name>A0A6L3ZCW7_9FLAO</name>
<protein>
    <submittedName>
        <fullName evidence="2">Uncharacterized protein</fullName>
    </submittedName>
</protein>
<evidence type="ECO:0000313" key="2">
    <source>
        <dbReference type="EMBL" id="KAB2815297.1"/>
    </source>
</evidence>
<proteinExistence type="predicted"/>
<accession>A0A6L3ZCW7</accession>
<comment type="caution">
    <text evidence="2">The sequence shown here is derived from an EMBL/GenBank/DDBJ whole genome shotgun (WGS) entry which is preliminary data.</text>
</comment>
<gene>
    <name evidence="2" type="ORF">F8C82_14490</name>
</gene>
<dbReference type="InterPro" id="IPR052894">
    <property type="entry name" value="AsmA-related"/>
</dbReference>
<dbReference type="RefSeq" id="WP_151694332.1">
    <property type="nucleotide sequence ID" value="NZ_BMGX01000001.1"/>
</dbReference>
<dbReference type="AlphaFoldDB" id="A0A6L3ZCW7"/>
<organism evidence="2 3">
    <name type="scientific">Phaeocystidibacter marisrubri</name>
    <dbReference type="NCBI Taxonomy" id="1577780"/>
    <lineage>
        <taxon>Bacteria</taxon>
        <taxon>Pseudomonadati</taxon>
        <taxon>Bacteroidota</taxon>
        <taxon>Flavobacteriia</taxon>
        <taxon>Flavobacteriales</taxon>
        <taxon>Phaeocystidibacteraceae</taxon>
        <taxon>Phaeocystidibacter</taxon>
    </lineage>
</organism>
<keyword evidence="3" id="KW-1185">Reference proteome</keyword>
<dbReference type="GO" id="GO:0005886">
    <property type="term" value="C:plasma membrane"/>
    <property type="evidence" value="ECO:0007669"/>
    <property type="project" value="TreeGrafter"/>
</dbReference>
<sequence length="832" mass="94383">MENEKKKRRSPFKRLLRALLSITITVLILLGGAFAYLYTNQEQLRGALVGQVNEYLDADVKVGDIRMDFFSQFPDVSFRFGEVFCKEVIPATSNDTLFYFKAVYFEFNLWQLIQSEYELKGITFDDGNLELRMYANGTDNYHFWKESADTTESGLKLALDDVKFSNTSISIETPDLFTSLEADQLDLHGMVQSGNFSSSLKWKGRMNAFIMEEVDWLPKRDVFAEIDFRTSADSTFIENGVVEIQTLRFNANGAMTGDDQHWKLNGSELDLGQFITLIPSQFIPDKSLVDADGQFDLAIRLDLEDEKLLLTADTRMNNGQLDLKKSGLHLSNLQFDGHFDNGVRGRLEDANLRIEHIHANTSTGLLTADLNIKNFISPTVATTGEIEMDFREALTLAETDFWEIAEGKLSGTFNIRKRYTNFGDIQKSGLTSAYMKGSLVLSDSRLKVVESGLDMNNLSAQLEMEGANIQVVQLKFTSGSSDFTANGVIQNAIIFGQTPMPKFNLNLSANHLNLDDIFAWQLDHRKEVESTAEPFRFDFNVNLKVGEFEHREFTARNVSGKFYSEGRDIVATDLKFEACGGSMDTRFRWHPDGPVSQLTTRGSLKDMDIHQLFTEFNNFGQQSLTADNIYGKVKADFAISIYFNDEMEPQISSLISETDLTIKEGRLVNYAPLEQLSRFADASELKDVRFATLENHLSIADQNIHIPGMTVKSNVLELWVQGDHRFDDYIDYSLKLKLLDALGTRRQTSRELADFIQESSREQPQIPIKIVGPLDNLTITIDRTLLGEGIRDEWKGQGQELRDLIEGKEDPTATEPEYIFEWNDERDTSRGR</sequence>
<dbReference type="OrthoDB" id="596403at2"/>
<reference evidence="2 3" key="1">
    <citation type="submission" date="2019-10" db="EMBL/GenBank/DDBJ databases">
        <title>Genome sequence of Phaeocystidibacter marisrubri JCM30614 (type strain).</title>
        <authorList>
            <person name="Bowman J.P."/>
        </authorList>
    </citation>
    <scope>NUCLEOTIDE SEQUENCE [LARGE SCALE GENOMIC DNA]</scope>
    <source>
        <strain evidence="2 3">JCM 30614</strain>
    </source>
</reference>
<feature type="compositionally biased region" description="Basic and acidic residues" evidence="1">
    <location>
        <begin position="823"/>
        <end position="832"/>
    </location>
</feature>
<dbReference type="EMBL" id="WBVQ01000003">
    <property type="protein sequence ID" value="KAB2815297.1"/>
    <property type="molecule type" value="Genomic_DNA"/>
</dbReference>
<dbReference type="Proteomes" id="UP000484164">
    <property type="component" value="Unassembled WGS sequence"/>
</dbReference>
<evidence type="ECO:0000313" key="3">
    <source>
        <dbReference type="Proteomes" id="UP000484164"/>
    </source>
</evidence>
<dbReference type="PANTHER" id="PTHR30441:SF8">
    <property type="entry name" value="DUF748 DOMAIN-CONTAINING PROTEIN"/>
    <property type="match status" value="1"/>
</dbReference>
<dbReference type="PANTHER" id="PTHR30441">
    <property type="entry name" value="DUF748 DOMAIN-CONTAINING PROTEIN"/>
    <property type="match status" value="1"/>
</dbReference>
<dbReference type="GO" id="GO:0090313">
    <property type="term" value="P:regulation of protein targeting to membrane"/>
    <property type="evidence" value="ECO:0007669"/>
    <property type="project" value="TreeGrafter"/>
</dbReference>